<dbReference type="GeneID" id="24423492"/>
<keyword evidence="9" id="KW-1185">Reference proteome</keyword>
<keyword evidence="3 7" id="KW-0812">Transmembrane</keyword>
<reference evidence="8 9" key="2">
    <citation type="journal article" date="2013" name="PLoS ONE">
        <title>Whole genome mapping and re-organization of the nuclear and mitochondrial genomes of Babesia microti isolates.</title>
        <authorList>
            <person name="Cornillot E."/>
            <person name="Dassouli A."/>
            <person name="Garg A."/>
            <person name="Pachikara N."/>
            <person name="Randazzo S."/>
            <person name="Depoix D."/>
            <person name="Carcy B."/>
            <person name="Delbecq S."/>
            <person name="Frutos R."/>
            <person name="Silva J.C."/>
            <person name="Sutton R."/>
            <person name="Krause P.J."/>
            <person name="Mamoun C.B."/>
        </authorList>
    </citation>
    <scope>NUCLEOTIDE SEQUENCE [LARGE SCALE GENOMIC DNA]</scope>
    <source>
        <strain evidence="8 9">RI</strain>
    </source>
</reference>
<dbReference type="PANTHER" id="PTHR12300:SF161">
    <property type="entry name" value="RECEPTOR EXPRESSION-ENHANCING PROTEIN"/>
    <property type="match status" value="1"/>
</dbReference>
<evidence type="ECO:0000256" key="3">
    <source>
        <dbReference type="ARBA" id="ARBA00022692"/>
    </source>
</evidence>
<evidence type="ECO:0000256" key="6">
    <source>
        <dbReference type="RuleBase" id="RU362006"/>
    </source>
</evidence>
<feature type="transmembrane region" description="Helical" evidence="7">
    <location>
        <begin position="70"/>
        <end position="99"/>
    </location>
</feature>
<evidence type="ECO:0000313" key="9">
    <source>
        <dbReference type="Proteomes" id="UP000002899"/>
    </source>
</evidence>
<dbReference type="OMA" id="IFNYFAN"/>
<dbReference type="GO" id="GO:0016020">
    <property type="term" value="C:membrane"/>
    <property type="evidence" value="ECO:0007669"/>
    <property type="project" value="UniProtKB-SubCell"/>
</dbReference>
<comment type="subcellular location">
    <subcellularLocation>
        <location evidence="1 6">Membrane</location>
        <topology evidence="1 6">Multi-pass membrane protein</topology>
    </subcellularLocation>
</comment>
<dbReference type="AlphaFoldDB" id="I7I850"/>
<sequence>MFNENEIPQFQRPFTPSKDTEIDTSINFPANSILNNISFQKLLDWLDECTEGLPIVESFARRFNVTRGHIAAIFSAILILYFIFGWKINIFCNTIGLVYPAFKSHKVLLIHRAMTESPKATATITTGGKDKENDTNPQMPTCLNGIQGEIMFWLRYWIVYSLYLFISILIFPLISWLPLISIVRVGFILYLYHPYTRGANAIYYLVISPLLSKNQKIIEQAIDTLERVAMGEIRKFTEKQMKLH</sequence>
<name>I7I850_BABMR</name>
<evidence type="ECO:0000313" key="8">
    <source>
        <dbReference type="EMBL" id="CCF72878.1"/>
    </source>
</evidence>
<evidence type="ECO:0000256" key="7">
    <source>
        <dbReference type="SAM" id="Phobius"/>
    </source>
</evidence>
<dbReference type="OrthoDB" id="10009287at2759"/>
<dbReference type="KEGG" id="bmic:BMR1_01G02100"/>
<evidence type="ECO:0000256" key="5">
    <source>
        <dbReference type="ARBA" id="ARBA00023136"/>
    </source>
</evidence>
<dbReference type="Pfam" id="PF03134">
    <property type="entry name" value="TB2_DP1_HVA22"/>
    <property type="match status" value="1"/>
</dbReference>
<reference evidence="8 9" key="1">
    <citation type="journal article" date="2012" name="Nucleic Acids Res.">
        <title>Sequencing of the smallest Apicomplexan genome from the human pathogen Babesia microti.</title>
        <authorList>
            <person name="Cornillot E."/>
            <person name="Hadj-Kaddour K."/>
            <person name="Dassouli A."/>
            <person name="Noel B."/>
            <person name="Ranwez V."/>
            <person name="Vacherie B."/>
            <person name="Augagneur Y."/>
            <person name="Bres V."/>
            <person name="Duclos A."/>
            <person name="Randazzo S."/>
            <person name="Carcy B."/>
            <person name="Debierre-Grockiego F."/>
            <person name="Delbecq S."/>
            <person name="Moubri-Menage K."/>
            <person name="Shams-Eldin H."/>
            <person name="Usmani-Brown S."/>
            <person name="Bringaud F."/>
            <person name="Wincker P."/>
            <person name="Vivares C.P."/>
            <person name="Schwarz R.T."/>
            <person name="Schetters T.P."/>
            <person name="Krause P.J."/>
            <person name="Gorenflot A."/>
            <person name="Berry V."/>
            <person name="Barbe V."/>
            <person name="Ben Mamoun C."/>
        </authorList>
    </citation>
    <scope>NUCLEOTIDE SEQUENCE [LARGE SCALE GENOMIC DNA]</scope>
    <source>
        <strain evidence="8 9">RI</strain>
    </source>
</reference>
<evidence type="ECO:0000256" key="4">
    <source>
        <dbReference type="ARBA" id="ARBA00022989"/>
    </source>
</evidence>
<keyword evidence="5 7" id="KW-0472">Membrane</keyword>
<dbReference type="RefSeq" id="XP_012647487.1">
    <property type="nucleotide sequence ID" value="XM_012792033.1"/>
</dbReference>
<dbReference type="EMBL" id="FO082871">
    <property type="protein sequence ID" value="CCF72878.1"/>
    <property type="molecule type" value="Genomic_DNA"/>
</dbReference>
<dbReference type="PANTHER" id="PTHR12300">
    <property type="entry name" value="HVA22-LIKE PROTEINS"/>
    <property type="match status" value="1"/>
</dbReference>
<gene>
    <name evidence="8" type="ORF">BMR1_01G02100</name>
</gene>
<comment type="similarity">
    <text evidence="2 6">Belongs to the DP1 family.</text>
</comment>
<accession>I7I850</accession>
<proteinExistence type="inferred from homology"/>
<organism evidence="8 9">
    <name type="scientific">Babesia microti (strain RI)</name>
    <dbReference type="NCBI Taxonomy" id="1133968"/>
    <lineage>
        <taxon>Eukaryota</taxon>
        <taxon>Sar</taxon>
        <taxon>Alveolata</taxon>
        <taxon>Apicomplexa</taxon>
        <taxon>Aconoidasida</taxon>
        <taxon>Piroplasmida</taxon>
        <taxon>Babesiidae</taxon>
        <taxon>Babesia</taxon>
    </lineage>
</organism>
<reference evidence="8 9" key="3">
    <citation type="journal article" date="2016" name="Sci. Rep.">
        <title>Genome-wide diversity and gene expression profiling of Babesia microti isolates identify polymorphic genes that mediate host-pathogen interactions.</title>
        <authorList>
            <person name="Silva J.C."/>
            <person name="Cornillot E."/>
            <person name="McCracken C."/>
            <person name="Usmani-Brown S."/>
            <person name="Dwivedi A."/>
            <person name="Ifeonu O.O."/>
            <person name="Crabtree J."/>
            <person name="Gotia H.T."/>
            <person name="Virji A.Z."/>
            <person name="Reynes C."/>
            <person name="Colinge J."/>
            <person name="Kumar V."/>
            <person name="Lawres L."/>
            <person name="Pazzi J.E."/>
            <person name="Pablo J.V."/>
            <person name="Hung C."/>
            <person name="Brancato J."/>
            <person name="Kumari P."/>
            <person name="Orvis J."/>
            <person name="Tretina K."/>
            <person name="Chibucos M."/>
            <person name="Ott S."/>
            <person name="Sadzewicz L."/>
            <person name="Sengamalay N."/>
            <person name="Shetty A.C."/>
            <person name="Su Q."/>
            <person name="Tallon L."/>
            <person name="Fraser C.M."/>
            <person name="Frutos R."/>
            <person name="Molina D.M."/>
            <person name="Krause P.J."/>
            <person name="Ben Mamoun C."/>
        </authorList>
    </citation>
    <scope>NUCLEOTIDE SEQUENCE [LARGE SCALE GENOMIC DNA]</scope>
    <source>
        <strain evidence="8 9">RI</strain>
    </source>
</reference>
<feature type="transmembrane region" description="Helical" evidence="7">
    <location>
        <begin position="162"/>
        <end position="192"/>
    </location>
</feature>
<protein>
    <submittedName>
        <fullName evidence="8">HVA22/TB2/DP1 family protein, putative</fullName>
    </submittedName>
</protein>
<dbReference type="InterPro" id="IPR004345">
    <property type="entry name" value="TB2_DP1_HVA22"/>
</dbReference>
<evidence type="ECO:0000256" key="2">
    <source>
        <dbReference type="ARBA" id="ARBA00008573"/>
    </source>
</evidence>
<dbReference type="VEuPathDB" id="PiroplasmaDB:BMR1_01G02100"/>
<keyword evidence="4 7" id="KW-1133">Transmembrane helix</keyword>
<dbReference type="Proteomes" id="UP000002899">
    <property type="component" value="Chromosome I"/>
</dbReference>
<evidence type="ECO:0000256" key="1">
    <source>
        <dbReference type="ARBA" id="ARBA00004141"/>
    </source>
</evidence>